<protein>
    <submittedName>
        <fullName evidence="1">Uncharacterized protein</fullName>
    </submittedName>
</protein>
<comment type="caution">
    <text evidence="1">The sequence shown here is derived from an EMBL/GenBank/DDBJ whole genome shotgun (WGS) entry which is preliminary data.</text>
</comment>
<organism evidence="1">
    <name type="scientific">marine sediment metagenome</name>
    <dbReference type="NCBI Taxonomy" id="412755"/>
    <lineage>
        <taxon>unclassified sequences</taxon>
        <taxon>metagenomes</taxon>
        <taxon>ecological metagenomes</taxon>
    </lineage>
</organism>
<reference evidence="1" key="1">
    <citation type="journal article" date="2015" name="Nature">
        <title>Complex archaea that bridge the gap between prokaryotes and eukaryotes.</title>
        <authorList>
            <person name="Spang A."/>
            <person name="Saw J.H."/>
            <person name="Jorgensen S.L."/>
            <person name="Zaremba-Niedzwiedzka K."/>
            <person name="Martijn J."/>
            <person name="Lind A.E."/>
            <person name="van Eijk R."/>
            <person name="Schleper C."/>
            <person name="Guy L."/>
            <person name="Ettema T.J."/>
        </authorList>
    </citation>
    <scope>NUCLEOTIDE SEQUENCE</scope>
</reference>
<gene>
    <name evidence="1" type="ORF">LCGC14_2715550</name>
</gene>
<dbReference type="EMBL" id="LAZR01048769">
    <property type="protein sequence ID" value="KKK91179.1"/>
    <property type="molecule type" value="Genomic_DNA"/>
</dbReference>
<sequence>MGFEFNLTFSCDRCSTEIDCGSDFDCVHVEPELPNGWEKDYEGDDALFVHVCDSCVKEIGEGNNDKAI</sequence>
<accession>A0A0F9BKP4</accession>
<dbReference type="AlphaFoldDB" id="A0A0F9BKP4"/>
<proteinExistence type="predicted"/>
<name>A0A0F9BKP4_9ZZZZ</name>
<evidence type="ECO:0000313" key="1">
    <source>
        <dbReference type="EMBL" id="KKK91179.1"/>
    </source>
</evidence>